<name>A0A074WN57_9PEZI</name>
<organism evidence="1 2">
    <name type="scientific">Aureobasidium namibiae CBS 147.97</name>
    <dbReference type="NCBI Taxonomy" id="1043004"/>
    <lineage>
        <taxon>Eukaryota</taxon>
        <taxon>Fungi</taxon>
        <taxon>Dikarya</taxon>
        <taxon>Ascomycota</taxon>
        <taxon>Pezizomycotina</taxon>
        <taxon>Dothideomycetes</taxon>
        <taxon>Dothideomycetidae</taxon>
        <taxon>Dothideales</taxon>
        <taxon>Saccotheciaceae</taxon>
        <taxon>Aureobasidium</taxon>
    </lineage>
</organism>
<evidence type="ECO:0000313" key="1">
    <source>
        <dbReference type="EMBL" id="KEQ71147.1"/>
    </source>
</evidence>
<dbReference type="AlphaFoldDB" id="A0A074WN57"/>
<evidence type="ECO:0008006" key="3">
    <source>
        <dbReference type="Google" id="ProtNLM"/>
    </source>
</evidence>
<protein>
    <recommendedName>
        <fullName evidence="3">Spherulation-specific family 4</fullName>
    </recommendedName>
</protein>
<evidence type="ECO:0000313" key="2">
    <source>
        <dbReference type="Proteomes" id="UP000027730"/>
    </source>
</evidence>
<dbReference type="InterPro" id="IPR021986">
    <property type="entry name" value="Spherulin4"/>
</dbReference>
<reference evidence="1 2" key="1">
    <citation type="journal article" date="2014" name="BMC Genomics">
        <title>Genome sequencing of four Aureobasidium pullulans varieties: biotechnological potential, stress tolerance, and description of new species.</title>
        <authorList>
            <person name="Gostin Ar C."/>
            <person name="Ohm R.A."/>
            <person name="Kogej T."/>
            <person name="Sonjak S."/>
            <person name="Turk M."/>
            <person name="Zajc J."/>
            <person name="Zalar P."/>
            <person name="Grube M."/>
            <person name="Sun H."/>
            <person name="Han J."/>
            <person name="Sharma A."/>
            <person name="Chiniquy J."/>
            <person name="Ngan C.Y."/>
            <person name="Lipzen A."/>
            <person name="Barry K."/>
            <person name="Grigoriev I.V."/>
            <person name="Gunde-Cimerman N."/>
        </authorList>
    </citation>
    <scope>NUCLEOTIDE SEQUENCE [LARGE SCALE GENOMIC DNA]</scope>
    <source>
        <strain evidence="1 2">CBS 147.97</strain>
    </source>
</reference>
<sequence>MAVAVPLYIWPTINAWQPLYNAISTSPNTTFNIIINPDSGPSDGASQPEIISAVTSLRSYSNVQLFGYVHIEYGKRKAATVQKDIKTYSTWKKTTKSDIHLDGIFVDEAPYELKQLGYMKDLHTYIHKTMPKSHQKVWTNPGIPIDAKFYDYADFVNAYENSYADWAAGGNKKIPGCLRQKSTVIIHDFPKNANGKLNADTKNIIAAGYNGTYITTSSGYEDFSASWGQYVKDVANLTKTTKVKTLPACKK</sequence>
<gene>
    <name evidence="1" type="ORF">M436DRAFT_52362</name>
</gene>
<dbReference type="RefSeq" id="XP_013425162.1">
    <property type="nucleotide sequence ID" value="XM_013569708.1"/>
</dbReference>
<dbReference type="EMBL" id="KL584715">
    <property type="protein sequence ID" value="KEQ71147.1"/>
    <property type="molecule type" value="Genomic_DNA"/>
</dbReference>
<dbReference type="GeneID" id="25411583"/>
<keyword evidence="2" id="KW-1185">Reference proteome</keyword>
<dbReference type="Pfam" id="PF12138">
    <property type="entry name" value="Spherulin4"/>
    <property type="match status" value="1"/>
</dbReference>
<proteinExistence type="predicted"/>
<accession>A0A074WN57</accession>
<dbReference type="PANTHER" id="PTHR35040">
    <property type="match status" value="1"/>
</dbReference>
<dbReference type="HOGENOM" id="CLU_060605_3_0_1"/>
<dbReference type="OrthoDB" id="5342184at2759"/>
<dbReference type="Proteomes" id="UP000027730">
    <property type="component" value="Unassembled WGS sequence"/>
</dbReference>
<dbReference type="PANTHER" id="PTHR35040:SF9">
    <property type="entry name" value="4-LIKE CELL SURFACE PROTEIN, PUTATIVE (AFU_ORTHOLOGUE AFUA_4G14080)-RELATED"/>
    <property type="match status" value="1"/>
</dbReference>